<dbReference type="PANTHER" id="PTHR34682">
    <property type="entry name" value="AT HOOK MOTIF-CONTAINING PROTEIN"/>
    <property type="match status" value="1"/>
</dbReference>
<evidence type="ECO:0000256" key="1">
    <source>
        <dbReference type="SAM" id="MobiDB-lite"/>
    </source>
</evidence>
<reference evidence="2" key="1">
    <citation type="submission" date="2023-10" db="EMBL/GenBank/DDBJ databases">
        <authorList>
            <person name="Domelevo Entfellner J.-B."/>
        </authorList>
    </citation>
    <scope>NUCLEOTIDE SEQUENCE</scope>
</reference>
<feature type="region of interest" description="Disordered" evidence="1">
    <location>
        <begin position="290"/>
        <end position="313"/>
    </location>
</feature>
<dbReference type="Gramene" id="rna-AYBTSS11_LOCUS10201">
    <property type="protein sequence ID" value="CAJ1941320.1"/>
    <property type="gene ID" value="gene-AYBTSS11_LOCUS10201"/>
</dbReference>
<feature type="compositionally biased region" description="Basic and acidic residues" evidence="1">
    <location>
        <begin position="382"/>
        <end position="403"/>
    </location>
</feature>
<evidence type="ECO:0000313" key="2">
    <source>
        <dbReference type="EMBL" id="CAJ1941320.1"/>
    </source>
</evidence>
<accession>A0AA86S6P6</accession>
<dbReference type="PANTHER" id="PTHR34682:SF11">
    <property type="entry name" value="AT HOOK MOTIF PROTEIN"/>
    <property type="match status" value="1"/>
</dbReference>
<feature type="region of interest" description="Disordered" evidence="1">
    <location>
        <begin position="257"/>
        <end position="277"/>
    </location>
</feature>
<gene>
    <name evidence="2" type="ORF">AYBTSS11_LOCUS10201</name>
</gene>
<dbReference type="AlphaFoldDB" id="A0AA86S6P6"/>
<dbReference type="Proteomes" id="UP001189624">
    <property type="component" value="Chromosome 3"/>
</dbReference>
<feature type="region of interest" description="Disordered" evidence="1">
    <location>
        <begin position="1"/>
        <end position="51"/>
    </location>
</feature>
<keyword evidence="3" id="KW-1185">Reference proteome</keyword>
<protein>
    <submittedName>
        <fullName evidence="2">Uncharacterized protein</fullName>
    </submittedName>
</protein>
<evidence type="ECO:0000313" key="3">
    <source>
        <dbReference type="Proteomes" id="UP001189624"/>
    </source>
</evidence>
<dbReference type="EMBL" id="OY731400">
    <property type="protein sequence ID" value="CAJ1941320.1"/>
    <property type="molecule type" value="Genomic_DNA"/>
</dbReference>
<feature type="compositionally biased region" description="Polar residues" evidence="1">
    <location>
        <begin position="1"/>
        <end position="11"/>
    </location>
</feature>
<sequence>MNQQNQRSGTPLNVPVKRKRGRPRKDFSAVQGENVPRRDFSAVQGENVPRRDFSAVQGENVPRRDFSAVQGENVPRRDFSAVQGENVPRRDFSAVQGENVPVIPGSYNVLNFGQTAGTTDDSRDEMVGKSVTGFIEGTFNAGYLLNVKVENTDAVLRGLVFEPGQVSPVTVENDVAPHIKMIKRKEMAIPVLNPQPEIHGSVSPSVQCNKQPFEPKLQVLVSEERVPPTEIPSSISEVPGSQSASTLIPTSISISSGGIPQWTSEPGHVNRSTSIMPELDRDKMIKQGETLPQLDASTQVKASNADGRETKDSEAASDFINLVPSIGNTNTELRTGQQVVPSVHQLNRGASNISNIEFNLIPLSTEPKALPSAHTSETVNYFEEKRESPKTDVPEDTKKKLENETLSNVGTSNSTGRPSTDVNIPVVGSNQALEASQPESMPSEQTGRT</sequence>
<dbReference type="InterPro" id="IPR045881">
    <property type="entry name" value="MNM1-like"/>
</dbReference>
<organism evidence="2 3">
    <name type="scientific">Sphenostylis stenocarpa</name>
    <dbReference type="NCBI Taxonomy" id="92480"/>
    <lineage>
        <taxon>Eukaryota</taxon>
        <taxon>Viridiplantae</taxon>
        <taxon>Streptophyta</taxon>
        <taxon>Embryophyta</taxon>
        <taxon>Tracheophyta</taxon>
        <taxon>Spermatophyta</taxon>
        <taxon>Magnoliopsida</taxon>
        <taxon>eudicotyledons</taxon>
        <taxon>Gunneridae</taxon>
        <taxon>Pentapetalae</taxon>
        <taxon>rosids</taxon>
        <taxon>fabids</taxon>
        <taxon>Fabales</taxon>
        <taxon>Fabaceae</taxon>
        <taxon>Papilionoideae</taxon>
        <taxon>50 kb inversion clade</taxon>
        <taxon>NPAAA clade</taxon>
        <taxon>indigoferoid/millettioid clade</taxon>
        <taxon>Phaseoleae</taxon>
        <taxon>Sphenostylis</taxon>
    </lineage>
</organism>
<feature type="region of interest" description="Disordered" evidence="1">
    <location>
        <begin position="368"/>
        <end position="449"/>
    </location>
</feature>
<name>A0AA86S6P6_9FABA</name>
<proteinExistence type="predicted"/>
<feature type="compositionally biased region" description="Polar residues" evidence="1">
    <location>
        <begin position="404"/>
        <end position="449"/>
    </location>
</feature>